<dbReference type="AlphaFoldDB" id="I4EHP9"/>
<dbReference type="EMBL" id="CAGS01000248">
    <property type="protein sequence ID" value="CCF84211.1"/>
    <property type="molecule type" value="Genomic_DNA"/>
</dbReference>
<evidence type="ECO:0000313" key="1">
    <source>
        <dbReference type="EMBL" id="CCF84211.1"/>
    </source>
</evidence>
<organism evidence="1 2">
    <name type="scientific">Nitrolancea hollandica Lb</name>
    <dbReference type="NCBI Taxonomy" id="1129897"/>
    <lineage>
        <taxon>Bacteria</taxon>
        <taxon>Pseudomonadati</taxon>
        <taxon>Thermomicrobiota</taxon>
        <taxon>Thermomicrobia</taxon>
        <taxon>Sphaerobacterales</taxon>
        <taxon>Sphaerobacterineae</taxon>
        <taxon>Sphaerobacteraceae</taxon>
        <taxon>Nitrolancea</taxon>
    </lineage>
</organism>
<evidence type="ECO:0008006" key="3">
    <source>
        <dbReference type="Google" id="ProtNLM"/>
    </source>
</evidence>
<comment type="caution">
    <text evidence="1">The sequence shown here is derived from an EMBL/GenBank/DDBJ whole genome shotgun (WGS) entry which is preliminary data.</text>
</comment>
<reference evidence="1 2" key="1">
    <citation type="journal article" date="2012" name="ISME J.">
        <title>Nitrification expanded: discovery, physiology and genomics of a nitrite-oxidizing bacterium from the phylum Chloroflexi.</title>
        <authorList>
            <person name="Sorokin D.Y."/>
            <person name="Lucker S."/>
            <person name="Vejmelkova D."/>
            <person name="Kostrikina N.A."/>
            <person name="Kleerebezem R."/>
            <person name="Rijpstra W.I."/>
            <person name="Damste J.S."/>
            <person name="Le Paslier D."/>
            <person name="Muyzer G."/>
            <person name="Wagner M."/>
            <person name="van Loosdrecht M.C."/>
            <person name="Daims H."/>
        </authorList>
    </citation>
    <scope>NUCLEOTIDE SEQUENCE [LARGE SCALE GENOMIC DNA]</scope>
    <source>
        <strain evidence="2">none</strain>
    </source>
</reference>
<proteinExistence type="predicted"/>
<sequence>MSSTIADLVLLQDGHPVVVVEAKPRPIPPDFERAVRAQVRMFAGQTGSQWSILADPVTTMIFQGEHTNEPLATIPTKEIIESADLHLEIVGERLLLIAIRRWLRSLPQEEQFLKRFPELAGFVQTVRHGDEFASDYPVD</sequence>
<name>I4EHP9_9BACT</name>
<accession>I4EHP9</accession>
<keyword evidence="2" id="KW-1185">Reference proteome</keyword>
<protein>
    <recommendedName>
        <fullName evidence="3">Type I restriction enzyme R protein N-terminal domain-containing protein</fullName>
    </recommendedName>
</protein>
<gene>
    <name evidence="1" type="ORF">NITHO_3210019</name>
</gene>
<dbReference type="Proteomes" id="UP000004221">
    <property type="component" value="Unassembled WGS sequence"/>
</dbReference>
<dbReference type="RefSeq" id="WP_008478205.1">
    <property type="nucleotide sequence ID" value="NZ_CAGS01000248.1"/>
</dbReference>
<evidence type="ECO:0000313" key="2">
    <source>
        <dbReference type="Proteomes" id="UP000004221"/>
    </source>
</evidence>